<dbReference type="STRING" id="2045.KR76_27105"/>
<dbReference type="PANTHER" id="PTHR33164">
    <property type="entry name" value="TRANSCRIPTIONAL REGULATOR, MARR FAMILY"/>
    <property type="match status" value="1"/>
</dbReference>
<dbReference type="PANTHER" id="PTHR33164:SF57">
    <property type="entry name" value="MARR-FAMILY TRANSCRIPTIONAL REGULATOR"/>
    <property type="match status" value="1"/>
</dbReference>
<proteinExistence type="predicted"/>
<sequence>MTTEPSEATPPLEATTLALLNVFARIAESREHSRIFEEMGGVSLPAADLRLLEYLNGRPPVPTSTVAAALVTDLSRTSRQARRLEELGYVARVPDPADGRRTLLQVAPGAQPVMNRSLTSWAGASLTATADWTDDEVAALAAWLRLVHDRLSAWLTDRPDSAAPELWRRLVAADGGHRSEARLALGETAVRLFAWLPQARWFEQLLRDHATDLSPQTYLTLVVIGRHGPLAVSDLAERTWVDHTQASKRVTRLQELGLVERAADTFDRRTTLVRCSRRGVAQVRRLAAAQRADLAAALGPVDPADRDRWTVLVERYVRALEARGLISEL</sequence>
<dbReference type="eggNOG" id="COG1846">
    <property type="taxonomic scope" value="Bacteria"/>
</dbReference>
<gene>
    <name evidence="1" type="ORF">KR76_27105</name>
</gene>
<dbReference type="Pfam" id="PF12802">
    <property type="entry name" value="MarR_2"/>
    <property type="match status" value="2"/>
</dbReference>
<dbReference type="KEGG" id="psim:KR76_27105"/>
<reference evidence="1 2" key="1">
    <citation type="journal article" date="2015" name="Genome Announc.">
        <title>Complete Genome Sequence of Steroid-Transforming Nocardioides simplex VKM Ac-2033D.</title>
        <authorList>
            <person name="Shtratnikova V.Y."/>
            <person name="Schelkunov M.I."/>
            <person name="Pekov Y.A."/>
            <person name="Fokina V.V."/>
            <person name="Logacheva M.D."/>
            <person name="Sokolov S.L."/>
            <person name="Bragin E.Y."/>
            <person name="Ashapkin V.V."/>
            <person name="Donova M.V."/>
        </authorList>
    </citation>
    <scope>NUCLEOTIDE SEQUENCE [LARGE SCALE GENOMIC DNA]</scope>
    <source>
        <strain evidence="1 2">VKM Ac-2033D</strain>
    </source>
</reference>
<dbReference type="InterPro" id="IPR039422">
    <property type="entry name" value="MarR/SlyA-like"/>
</dbReference>
<dbReference type="GO" id="GO:0003700">
    <property type="term" value="F:DNA-binding transcription factor activity"/>
    <property type="evidence" value="ECO:0007669"/>
    <property type="project" value="InterPro"/>
</dbReference>
<dbReference type="SUPFAM" id="SSF46785">
    <property type="entry name" value="Winged helix' DNA-binding domain"/>
    <property type="match status" value="2"/>
</dbReference>
<organism evidence="1 2">
    <name type="scientific">Nocardioides simplex</name>
    <name type="common">Arthrobacter simplex</name>
    <dbReference type="NCBI Taxonomy" id="2045"/>
    <lineage>
        <taxon>Bacteria</taxon>
        <taxon>Bacillati</taxon>
        <taxon>Actinomycetota</taxon>
        <taxon>Actinomycetes</taxon>
        <taxon>Propionibacteriales</taxon>
        <taxon>Nocardioidaceae</taxon>
        <taxon>Pimelobacter</taxon>
    </lineage>
</organism>
<dbReference type="Proteomes" id="UP000030300">
    <property type="component" value="Chromosome"/>
</dbReference>
<dbReference type="AlphaFoldDB" id="A0A0A1DS26"/>
<dbReference type="RefSeq" id="WP_038685648.1">
    <property type="nucleotide sequence ID" value="NZ_BJMC01000016.1"/>
</dbReference>
<dbReference type="PROSITE" id="PS50995">
    <property type="entry name" value="HTH_MARR_2"/>
    <property type="match status" value="2"/>
</dbReference>
<keyword evidence="2" id="KW-1185">Reference proteome</keyword>
<protein>
    <submittedName>
        <fullName evidence="1">Transcriptional regulator, MarR family</fullName>
    </submittedName>
</protein>
<dbReference type="EMBL" id="CP009896">
    <property type="protein sequence ID" value="AIY20221.1"/>
    <property type="molecule type" value="Genomic_DNA"/>
</dbReference>
<dbReference type="HOGENOM" id="CLU_844217_0_0_11"/>
<dbReference type="GO" id="GO:0006950">
    <property type="term" value="P:response to stress"/>
    <property type="evidence" value="ECO:0007669"/>
    <property type="project" value="TreeGrafter"/>
</dbReference>
<dbReference type="OrthoDB" id="3778086at2"/>
<name>A0A0A1DS26_NOCSI</name>
<dbReference type="InterPro" id="IPR000835">
    <property type="entry name" value="HTH_MarR-typ"/>
</dbReference>
<dbReference type="InterPro" id="IPR036388">
    <property type="entry name" value="WH-like_DNA-bd_sf"/>
</dbReference>
<dbReference type="Gene3D" id="1.10.10.10">
    <property type="entry name" value="Winged helix-like DNA-binding domain superfamily/Winged helix DNA-binding domain"/>
    <property type="match status" value="2"/>
</dbReference>
<dbReference type="InterPro" id="IPR036390">
    <property type="entry name" value="WH_DNA-bd_sf"/>
</dbReference>
<accession>A0A0A1DS26</accession>
<evidence type="ECO:0000313" key="2">
    <source>
        <dbReference type="Proteomes" id="UP000030300"/>
    </source>
</evidence>
<evidence type="ECO:0000313" key="1">
    <source>
        <dbReference type="EMBL" id="AIY20221.1"/>
    </source>
</evidence>
<dbReference type="GeneID" id="96612406"/>
<dbReference type="SMART" id="SM00347">
    <property type="entry name" value="HTH_MARR"/>
    <property type="match status" value="2"/>
</dbReference>